<gene>
    <name evidence="1" type="ORF">GT664_13800</name>
</gene>
<name>A0AB36B8R7_CLOIN</name>
<reference evidence="1" key="1">
    <citation type="journal article" date="2019" name="Nat. Med.">
        <title>A library of human gut bacterial isolates paired with longitudinal multiomics data enables mechanistic microbiome research.</title>
        <authorList>
            <person name="Poyet M."/>
            <person name="Groussin M."/>
            <person name="Gibbons S.M."/>
            <person name="Avila-Pacheco J."/>
            <person name="Jiang X."/>
            <person name="Kearney S.M."/>
            <person name="Perrotta A.R."/>
            <person name="Berdy B."/>
            <person name="Zhao S."/>
            <person name="Lieberman T.D."/>
            <person name="Swanson P.K."/>
            <person name="Smith M."/>
            <person name="Roesemann S."/>
            <person name="Alexander J.E."/>
            <person name="Rich S.A."/>
            <person name="Livny J."/>
            <person name="Vlamakis H."/>
            <person name="Clish C."/>
            <person name="Bullock K."/>
            <person name="Deik A."/>
            <person name="Scott J."/>
            <person name="Pierce K.A."/>
            <person name="Xavier R.J."/>
            <person name="Alm E.J."/>
        </authorList>
    </citation>
    <scope>NUCLEOTIDE SEQUENCE</scope>
    <source>
        <strain evidence="1">BIOML-A12</strain>
    </source>
</reference>
<dbReference type="AlphaFoldDB" id="A0AB36B8R7"/>
<dbReference type="EMBL" id="WWTN01000024">
    <property type="protein sequence ID" value="MZH56791.1"/>
    <property type="molecule type" value="Genomic_DNA"/>
</dbReference>
<sequence length="204" mass="23214">MMLMNDEKRMIGNYAVEQSIHIGKKEVVFCVDKRAEHPYVVCYCDYNNPFSAPWPTEAVGTEDYLEAMQLFCDRVQAQIEQTRAELEKFKFDPTPFTVADCIPDMRNKSIVGKVVVINAEPKRYEYQHAAYQLVLAEGGNGATGGRGQAVFGTCLATGEHSRWERYDVLGEIKPERMPQWAKDALKTIQKAQPVKAAKQKEMER</sequence>
<dbReference type="GeneID" id="61924815"/>
<comment type="caution">
    <text evidence="1">The sequence shown here is derived from an EMBL/GenBank/DDBJ whole genome shotgun (WGS) entry which is preliminary data.</text>
</comment>
<proteinExistence type="predicted"/>
<evidence type="ECO:0000313" key="1">
    <source>
        <dbReference type="EMBL" id="MZH56791.1"/>
    </source>
</evidence>
<evidence type="ECO:0000313" key="2">
    <source>
        <dbReference type="Proteomes" id="UP000604383"/>
    </source>
</evidence>
<dbReference type="RefSeq" id="WP_083820374.1">
    <property type="nucleotide sequence ID" value="NZ_BAAACC010000030.1"/>
</dbReference>
<organism evidence="1 2">
    <name type="scientific">Clostridium innocuum</name>
    <dbReference type="NCBI Taxonomy" id="1522"/>
    <lineage>
        <taxon>Bacteria</taxon>
        <taxon>Bacillati</taxon>
        <taxon>Bacillota</taxon>
        <taxon>Clostridia</taxon>
        <taxon>Eubacteriales</taxon>
        <taxon>Clostridiaceae</taxon>
        <taxon>Clostridium</taxon>
    </lineage>
</organism>
<dbReference type="Proteomes" id="UP000604383">
    <property type="component" value="Unassembled WGS sequence"/>
</dbReference>
<protein>
    <submittedName>
        <fullName evidence="1">Uncharacterized protein</fullName>
    </submittedName>
</protein>
<accession>A0AB36B8R7</accession>